<feature type="compositionally biased region" description="Polar residues" evidence="1">
    <location>
        <begin position="350"/>
        <end position="360"/>
    </location>
</feature>
<dbReference type="EMBL" id="JAFCIX010000330">
    <property type="protein sequence ID" value="KAH6594684.1"/>
    <property type="molecule type" value="Genomic_DNA"/>
</dbReference>
<reference evidence="2 3" key="1">
    <citation type="submission" date="2021-02" db="EMBL/GenBank/DDBJ databases">
        <title>Variation within the Batrachochytrium salamandrivorans European outbreak.</title>
        <authorList>
            <person name="Kelly M."/>
            <person name="Pasmans F."/>
            <person name="Shea T.P."/>
            <person name="Munoz J.F."/>
            <person name="Carranza S."/>
            <person name="Cuomo C.A."/>
            <person name="Martel A."/>
        </authorList>
    </citation>
    <scope>NUCLEOTIDE SEQUENCE [LARGE SCALE GENOMIC DNA]</scope>
    <source>
        <strain evidence="2 3">AMFP18/2</strain>
    </source>
</reference>
<evidence type="ECO:0000313" key="2">
    <source>
        <dbReference type="EMBL" id="KAH6594684.1"/>
    </source>
</evidence>
<keyword evidence="3" id="KW-1185">Reference proteome</keyword>
<evidence type="ECO:0000256" key="1">
    <source>
        <dbReference type="SAM" id="MobiDB-lite"/>
    </source>
</evidence>
<sequence length="495" mass="54204">MSSQQSYRGSPSKHNSPDTRQDKQQLHDYRPCSSYGAPTYGTITTLADTTAALAVSAHIGTATTAVVAATGTILVTDTVTTRTTLHPPLQHPFDSIPELALADTFIDPPSTELATLPCSRPFVQASTQPLARVQTAPGHIQSNTLHPTRRTSIKLYKELQDVFMRPYTEYFSYLVMIGLTYAGQIPTTADPSHLPIPTALTPLPVSNLLIYEGCAPADPTVVTNQLAEAPVSDILLPEMWTLWVSAETIEAFRRTKTSVSWRMNNSTFTWRLVWLQQQLLAQNAVLNFAAYRISGFKGSCHGHVDLACTISVAGRRISGDGRGRKRAVLDTTSDGASSVARMHTASVGRNSYDTAESNTVGHLPLRKPQPESGLSQRSPGLKPCLLPSARRHRHCRQNYKLPTELRVHFTDCFDVAIQVLADYSHRLTSLPLTPLEIQSIVQAVPRGCGWTIWLPVNVHRQLLSAKLRLAPGSTHGEFISLLIEARKSSQTSAST</sequence>
<feature type="compositionally biased region" description="Basic and acidic residues" evidence="1">
    <location>
        <begin position="15"/>
        <end position="30"/>
    </location>
</feature>
<feature type="compositionally biased region" description="Polar residues" evidence="1">
    <location>
        <begin position="1"/>
        <end position="14"/>
    </location>
</feature>
<gene>
    <name evidence="2" type="ORF">BASA50_006362</name>
</gene>
<organism evidence="2 3">
    <name type="scientific">Batrachochytrium salamandrivorans</name>
    <dbReference type="NCBI Taxonomy" id="1357716"/>
    <lineage>
        <taxon>Eukaryota</taxon>
        <taxon>Fungi</taxon>
        <taxon>Fungi incertae sedis</taxon>
        <taxon>Chytridiomycota</taxon>
        <taxon>Chytridiomycota incertae sedis</taxon>
        <taxon>Chytridiomycetes</taxon>
        <taxon>Rhizophydiales</taxon>
        <taxon>Rhizophydiales incertae sedis</taxon>
        <taxon>Batrachochytrium</taxon>
    </lineage>
</organism>
<protein>
    <submittedName>
        <fullName evidence="2">Uncharacterized protein</fullName>
    </submittedName>
</protein>
<evidence type="ECO:0000313" key="3">
    <source>
        <dbReference type="Proteomes" id="UP001648503"/>
    </source>
</evidence>
<accession>A0ABQ8FB97</accession>
<dbReference type="Proteomes" id="UP001648503">
    <property type="component" value="Unassembled WGS sequence"/>
</dbReference>
<proteinExistence type="predicted"/>
<comment type="caution">
    <text evidence="2">The sequence shown here is derived from an EMBL/GenBank/DDBJ whole genome shotgun (WGS) entry which is preliminary data.</text>
</comment>
<feature type="region of interest" description="Disordered" evidence="1">
    <location>
        <begin position="1"/>
        <end position="31"/>
    </location>
</feature>
<feature type="region of interest" description="Disordered" evidence="1">
    <location>
        <begin position="350"/>
        <end position="381"/>
    </location>
</feature>
<name>A0ABQ8FB97_9FUNG</name>